<keyword evidence="4" id="KW-1185">Reference proteome</keyword>
<dbReference type="STRING" id="28173.VIBNI_A3687"/>
<keyword evidence="1 3" id="KW-0808">Transferase</keyword>
<dbReference type="Pfam" id="PF00534">
    <property type="entry name" value="Glycos_transf_1"/>
    <property type="match status" value="1"/>
</dbReference>
<dbReference type="Proteomes" id="UP000016895">
    <property type="component" value="Chromosome 1"/>
</dbReference>
<proteinExistence type="predicted"/>
<sequence length="347" mass="38580">MGSPKVAIVCLSHFQGGMELDAIKHADMFNRHGINSILICRKKTYLENAANQMNFPTFSIDFKAKLGIALIRGLRKIIKQQSISTLIFFGTSEIKSIYFAVKGLDCQVILRHGTTMSSPKTDLLHSWFYSCVSNYVSISDHLNNNIKQIFPVSNKSVTTIYNPVDASKTQSSKAKSKCFLHVGRVEEGKGVFDAVVALGKADIPRECKNLTFVGAFEFDAKNRLEKLAKQEQVNVSFEGFVSDPTPLYQSHSFLLFPSHGEGLGNTILEGLQSNQAAICYGNTVFPELKELGFENMYLADHLNTDSLAKQIEAAFHNVSDEAINPNLSLLDKYFSETYAIQKWAALI</sequence>
<dbReference type="RefSeq" id="WP_022552043.1">
    <property type="nucleotide sequence ID" value="NC_022528.1"/>
</dbReference>
<reference evidence="3 4" key="1">
    <citation type="journal article" date="2013" name="ISME J.">
        <title>Comparative genomics of pathogenic lineages of Vibrio nigripulchritudo identifies virulence-associated traits.</title>
        <authorList>
            <person name="Goudenege D."/>
            <person name="Labreuche Y."/>
            <person name="Krin E."/>
            <person name="Ansquer D."/>
            <person name="Mangenot S."/>
            <person name="Calteau A."/>
            <person name="Medigue C."/>
            <person name="Mazel D."/>
            <person name="Polz M.F."/>
            <person name="Le Roux F."/>
        </authorList>
    </citation>
    <scope>NUCLEOTIDE SEQUENCE [LARGE SCALE GENOMIC DNA]</scope>
    <source>
        <strain evidence="4">SnF1</strain>
    </source>
</reference>
<evidence type="ECO:0000313" key="4">
    <source>
        <dbReference type="Proteomes" id="UP000016895"/>
    </source>
</evidence>
<gene>
    <name evidence="3" type="ORF">VIBNI_A3687</name>
</gene>
<feature type="domain" description="Glycosyl transferase family 1" evidence="2">
    <location>
        <begin position="170"/>
        <end position="317"/>
    </location>
</feature>
<dbReference type="EMBL" id="FO203526">
    <property type="protein sequence ID" value="CCO59653.1"/>
    <property type="molecule type" value="Genomic_DNA"/>
</dbReference>
<evidence type="ECO:0000313" key="3">
    <source>
        <dbReference type="EMBL" id="CCO59653.1"/>
    </source>
</evidence>
<dbReference type="GO" id="GO:0016757">
    <property type="term" value="F:glycosyltransferase activity"/>
    <property type="evidence" value="ECO:0007669"/>
    <property type="project" value="InterPro"/>
</dbReference>
<dbReference type="CDD" id="cd03801">
    <property type="entry name" value="GT4_PimA-like"/>
    <property type="match status" value="1"/>
</dbReference>
<evidence type="ECO:0000256" key="1">
    <source>
        <dbReference type="ARBA" id="ARBA00022679"/>
    </source>
</evidence>
<dbReference type="Gene3D" id="3.40.50.2000">
    <property type="entry name" value="Glycogen Phosphorylase B"/>
    <property type="match status" value="2"/>
</dbReference>
<dbReference type="OrthoDB" id="9062832at2"/>
<organism evidence="3 4">
    <name type="scientific">Vibrio nigripulchritudo</name>
    <dbReference type="NCBI Taxonomy" id="28173"/>
    <lineage>
        <taxon>Bacteria</taxon>
        <taxon>Pseudomonadati</taxon>
        <taxon>Pseudomonadota</taxon>
        <taxon>Gammaproteobacteria</taxon>
        <taxon>Vibrionales</taxon>
        <taxon>Vibrionaceae</taxon>
        <taxon>Vibrio</taxon>
    </lineage>
</organism>
<protein>
    <submittedName>
        <fullName evidence="3">Putative UDP-Glycosyltransferase/glycogen phosphorylase</fullName>
    </submittedName>
</protein>
<dbReference type="SUPFAM" id="SSF53756">
    <property type="entry name" value="UDP-Glycosyltransferase/glycogen phosphorylase"/>
    <property type="match status" value="1"/>
</dbReference>
<dbReference type="KEGG" id="vni:VIBNI_A3687"/>
<dbReference type="PANTHER" id="PTHR46401:SF2">
    <property type="entry name" value="GLYCOSYLTRANSFERASE WBBK-RELATED"/>
    <property type="match status" value="1"/>
</dbReference>
<dbReference type="PATRIC" id="fig|1260221.3.peg.3500"/>
<evidence type="ECO:0000259" key="2">
    <source>
        <dbReference type="Pfam" id="PF00534"/>
    </source>
</evidence>
<dbReference type="AlphaFoldDB" id="U4KFP8"/>
<dbReference type="PANTHER" id="PTHR46401">
    <property type="entry name" value="GLYCOSYLTRANSFERASE WBBK-RELATED"/>
    <property type="match status" value="1"/>
</dbReference>
<name>U4KFP8_9VIBR</name>
<dbReference type="InterPro" id="IPR001296">
    <property type="entry name" value="Glyco_trans_1"/>
</dbReference>
<accession>U4KFP8</accession>